<dbReference type="Proteomes" id="UP000005239">
    <property type="component" value="Unassembled WGS sequence"/>
</dbReference>
<proteinExistence type="predicted"/>
<evidence type="ECO:0000313" key="2">
    <source>
        <dbReference type="Proteomes" id="UP000005239"/>
    </source>
</evidence>
<dbReference type="EnsemblMetazoa" id="PPA46343.1">
    <property type="protein sequence ID" value="PPA46343.1"/>
    <property type="gene ID" value="WBGene00284712"/>
</dbReference>
<sequence length="142" mass="16472">MLFRTLATACLLNHGIAALEGKSEIERHNKVAQRGSVNKTSMYKVMLHYRSIYRNLYSLRSSGFGSLLRSFENCKINRGLDFVSHKDIFPFRDYISPDQFAMFTPALTFFSRSVWFFCHTLSLACSSRCFDPPHAHTYSRKR</sequence>
<reference evidence="1" key="2">
    <citation type="submission" date="2022-06" db="UniProtKB">
        <authorList>
            <consortium name="EnsemblMetazoa"/>
        </authorList>
    </citation>
    <scope>IDENTIFICATION</scope>
    <source>
        <strain evidence="1">PS312</strain>
    </source>
</reference>
<name>A0A2A6CDT7_PRIPA</name>
<accession>A0A8R1V4H4</accession>
<keyword evidence="2" id="KW-1185">Reference proteome</keyword>
<gene>
    <name evidence="1" type="primary">WBGene00284712</name>
</gene>
<reference evidence="2" key="1">
    <citation type="journal article" date="2008" name="Nat. Genet.">
        <title>The Pristionchus pacificus genome provides a unique perspective on nematode lifestyle and parasitism.</title>
        <authorList>
            <person name="Dieterich C."/>
            <person name="Clifton S.W."/>
            <person name="Schuster L.N."/>
            <person name="Chinwalla A."/>
            <person name="Delehaunty K."/>
            <person name="Dinkelacker I."/>
            <person name="Fulton L."/>
            <person name="Fulton R."/>
            <person name="Godfrey J."/>
            <person name="Minx P."/>
            <person name="Mitreva M."/>
            <person name="Roeseler W."/>
            <person name="Tian H."/>
            <person name="Witte H."/>
            <person name="Yang S.P."/>
            <person name="Wilson R.K."/>
            <person name="Sommer R.J."/>
        </authorList>
    </citation>
    <scope>NUCLEOTIDE SEQUENCE [LARGE SCALE GENOMIC DNA]</scope>
    <source>
        <strain evidence="2">PS312</strain>
    </source>
</reference>
<accession>A0A2A6CDT7</accession>
<dbReference type="AlphaFoldDB" id="A0A2A6CDT7"/>
<evidence type="ECO:0000313" key="1">
    <source>
        <dbReference type="EnsemblMetazoa" id="PPA46343.1"/>
    </source>
</evidence>
<protein>
    <submittedName>
        <fullName evidence="1">Uncharacterized protein</fullName>
    </submittedName>
</protein>
<organism evidence="1 2">
    <name type="scientific">Pristionchus pacificus</name>
    <name type="common">Parasitic nematode worm</name>
    <dbReference type="NCBI Taxonomy" id="54126"/>
    <lineage>
        <taxon>Eukaryota</taxon>
        <taxon>Metazoa</taxon>
        <taxon>Ecdysozoa</taxon>
        <taxon>Nematoda</taxon>
        <taxon>Chromadorea</taxon>
        <taxon>Rhabditida</taxon>
        <taxon>Rhabditina</taxon>
        <taxon>Diplogasteromorpha</taxon>
        <taxon>Diplogasteroidea</taxon>
        <taxon>Neodiplogasteridae</taxon>
        <taxon>Pristionchus</taxon>
    </lineage>
</organism>